<dbReference type="SUPFAM" id="SSF53474">
    <property type="entry name" value="alpha/beta-Hydrolases"/>
    <property type="match status" value="1"/>
</dbReference>
<dbReference type="AlphaFoldDB" id="A0A4R7RPI0"/>
<dbReference type="Proteomes" id="UP000295662">
    <property type="component" value="Unassembled WGS sequence"/>
</dbReference>
<dbReference type="Pfam" id="PF20434">
    <property type="entry name" value="BD-FAE"/>
    <property type="match status" value="1"/>
</dbReference>
<feature type="chain" id="PRO_5020191295" evidence="2">
    <location>
        <begin position="22"/>
        <end position="312"/>
    </location>
</feature>
<comment type="caution">
    <text evidence="4">The sequence shown here is derived from an EMBL/GenBank/DDBJ whole genome shotgun (WGS) entry which is preliminary data.</text>
</comment>
<feature type="domain" description="BD-FAE-like" evidence="3">
    <location>
        <begin position="60"/>
        <end position="265"/>
    </location>
</feature>
<dbReference type="InterPro" id="IPR049492">
    <property type="entry name" value="BD-FAE-like_dom"/>
</dbReference>
<dbReference type="Gene3D" id="3.40.50.1820">
    <property type="entry name" value="alpha/beta hydrolase"/>
    <property type="match status" value="1"/>
</dbReference>
<evidence type="ECO:0000256" key="2">
    <source>
        <dbReference type="SAM" id="SignalP"/>
    </source>
</evidence>
<keyword evidence="2" id="KW-0732">Signal</keyword>
<protein>
    <submittedName>
        <fullName evidence="4">Acetyl esterase/lipase</fullName>
    </submittedName>
</protein>
<keyword evidence="1" id="KW-0378">Hydrolase</keyword>
<dbReference type="OrthoDB" id="255603at2"/>
<accession>A0A4R7RPI0</accession>
<reference evidence="4 5" key="1">
    <citation type="submission" date="2019-03" db="EMBL/GenBank/DDBJ databases">
        <title>Genomic Encyclopedia of Archaeal and Bacterial Type Strains, Phase II (KMG-II): from individual species to whole genera.</title>
        <authorList>
            <person name="Goeker M."/>
        </authorList>
    </citation>
    <scope>NUCLEOTIDE SEQUENCE [LARGE SCALE GENOMIC DNA]</scope>
    <source>
        <strain evidence="4 5">ATCC 25309</strain>
    </source>
</reference>
<evidence type="ECO:0000313" key="5">
    <source>
        <dbReference type="Proteomes" id="UP000295662"/>
    </source>
</evidence>
<keyword evidence="5" id="KW-1185">Reference proteome</keyword>
<dbReference type="PANTHER" id="PTHR48081">
    <property type="entry name" value="AB HYDROLASE SUPERFAMILY PROTEIN C4A8.06C"/>
    <property type="match status" value="1"/>
</dbReference>
<gene>
    <name evidence="4" type="ORF">EI77_03896</name>
</gene>
<proteinExistence type="predicted"/>
<feature type="signal peptide" evidence="2">
    <location>
        <begin position="1"/>
        <end position="21"/>
    </location>
</feature>
<organism evidence="4 5">
    <name type="scientific">Prosthecobacter fusiformis</name>
    <dbReference type="NCBI Taxonomy" id="48464"/>
    <lineage>
        <taxon>Bacteria</taxon>
        <taxon>Pseudomonadati</taxon>
        <taxon>Verrucomicrobiota</taxon>
        <taxon>Verrucomicrobiia</taxon>
        <taxon>Verrucomicrobiales</taxon>
        <taxon>Verrucomicrobiaceae</taxon>
        <taxon>Prosthecobacter</taxon>
    </lineage>
</organism>
<dbReference type="InterPro" id="IPR029058">
    <property type="entry name" value="AB_hydrolase_fold"/>
</dbReference>
<evidence type="ECO:0000259" key="3">
    <source>
        <dbReference type="Pfam" id="PF20434"/>
    </source>
</evidence>
<sequence>MKLLSLLLTIQSLLFFNFAFSAPEETAAHIPRLPADLKIINNIVFKEAGGQKLDLMLFQPLEKKFDQAPLVVYIHGGGWGKGDKYKALRQDIIGVIRSLNQEGIACASIEYRLVDGQPTTANDAVADCKDAVRFLARHAGDYGIDPERIATFGSSAGGHLTLVTALGEDADYPCDPAIPGPPVRIRCVASYYPLVSFVDRELMKGSNFERPQRLLPLLGGTLEEKRDLALKLSPIELLRADSPPIFVAHGDDDIVLNFQNAIALRDAATAKGIPIECLISKGAGHGFSGESIHPPRSEIQSRTVAFFLKHLK</sequence>
<name>A0A4R7RPI0_9BACT</name>
<dbReference type="EMBL" id="SOCA01000009">
    <property type="protein sequence ID" value="TDU66157.1"/>
    <property type="molecule type" value="Genomic_DNA"/>
</dbReference>
<evidence type="ECO:0000313" key="4">
    <source>
        <dbReference type="EMBL" id="TDU66157.1"/>
    </source>
</evidence>
<dbReference type="GO" id="GO:0016787">
    <property type="term" value="F:hydrolase activity"/>
    <property type="evidence" value="ECO:0007669"/>
    <property type="project" value="UniProtKB-KW"/>
</dbReference>
<evidence type="ECO:0000256" key="1">
    <source>
        <dbReference type="ARBA" id="ARBA00022801"/>
    </source>
</evidence>
<dbReference type="RefSeq" id="WP_133796893.1">
    <property type="nucleotide sequence ID" value="NZ_SOCA01000009.1"/>
</dbReference>
<dbReference type="InterPro" id="IPR050300">
    <property type="entry name" value="GDXG_lipolytic_enzyme"/>
</dbReference>